<dbReference type="VEuPathDB" id="AmoebaDB:EIN_452790"/>
<organism evidence="1 2">
    <name type="scientific">Entamoeba invadens IP1</name>
    <dbReference type="NCBI Taxonomy" id="370355"/>
    <lineage>
        <taxon>Eukaryota</taxon>
        <taxon>Amoebozoa</taxon>
        <taxon>Evosea</taxon>
        <taxon>Archamoebae</taxon>
        <taxon>Mastigamoebida</taxon>
        <taxon>Entamoebidae</taxon>
        <taxon>Entamoeba</taxon>
    </lineage>
</organism>
<dbReference type="GeneID" id="14888704"/>
<evidence type="ECO:0000313" key="1">
    <source>
        <dbReference type="EMBL" id="ELP89679.1"/>
    </source>
</evidence>
<accession>L7FM09</accession>
<protein>
    <submittedName>
        <fullName evidence="1">Uncharacterized protein</fullName>
    </submittedName>
</protein>
<proteinExistence type="predicted"/>
<gene>
    <name evidence="1" type="ORF">EIN_452790</name>
</gene>
<reference evidence="1 2" key="1">
    <citation type="submission" date="2012-10" db="EMBL/GenBank/DDBJ databases">
        <authorList>
            <person name="Zafar N."/>
            <person name="Inman J."/>
            <person name="Hall N."/>
            <person name="Lorenzi H."/>
            <person name="Caler E."/>
        </authorList>
    </citation>
    <scope>NUCLEOTIDE SEQUENCE [LARGE SCALE GENOMIC DNA]</scope>
    <source>
        <strain evidence="1 2">IP1</strain>
    </source>
</reference>
<dbReference type="EMBL" id="KB206589">
    <property type="protein sequence ID" value="ELP89679.1"/>
    <property type="molecule type" value="Genomic_DNA"/>
</dbReference>
<sequence>MSSLLRDFPQRQMRFIEVRNNQVYESMVLLFLINNHYNISLRFPNKRATVFEQFMTIEKMWNDNEDIDVGRHIRERCIQRVSLDIANGVSGKTAERRKNTNVFIETLQFLVDLVRELGFFVQTEECGGKRGTLKEEYITAIYWQNQIVFDRKLIEKLGKEIVQFIGENDGKKKLIVLPKNMLILENSSNNC</sequence>
<dbReference type="Proteomes" id="UP000014680">
    <property type="component" value="Unassembled WGS sequence"/>
</dbReference>
<dbReference type="KEGG" id="eiv:EIN_452790"/>
<dbReference type="AlphaFoldDB" id="L7FM09"/>
<name>L7FM09_ENTIV</name>
<evidence type="ECO:0000313" key="2">
    <source>
        <dbReference type="Proteomes" id="UP000014680"/>
    </source>
</evidence>
<dbReference type="OrthoDB" id="32244at2759"/>
<keyword evidence="2" id="KW-1185">Reference proteome</keyword>
<dbReference type="RefSeq" id="XP_004256450.1">
    <property type="nucleotide sequence ID" value="XM_004256402.1"/>
</dbReference>